<dbReference type="EC" id="1.2.1.97" evidence="5"/>
<evidence type="ECO:0000259" key="7">
    <source>
        <dbReference type="Pfam" id="PF00171"/>
    </source>
</evidence>
<dbReference type="Gene3D" id="3.40.309.10">
    <property type="entry name" value="Aldehyde Dehydrogenase, Chain A, domain 2"/>
    <property type="match status" value="1"/>
</dbReference>
<dbReference type="EMBL" id="JPVQ01000015">
    <property type="protein sequence ID" value="KGR90682.1"/>
    <property type="molecule type" value="Genomic_DNA"/>
</dbReference>
<dbReference type="RefSeq" id="WP_036175970.1">
    <property type="nucleotide sequence ID" value="NZ_AVCZ01000015.1"/>
</dbReference>
<dbReference type="eggNOG" id="COG1012">
    <property type="taxonomic scope" value="Bacteria"/>
</dbReference>
<comment type="caution">
    <text evidence="8">The sequence shown here is derived from an EMBL/GenBank/DDBJ whole genome shotgun (WGS) entry which is preliminary data.</text>
</comment>
<dbReference type="InterPro" id="IPR015590">
    <property type="entry name" value="Aldehyde_DH_dom"/>
</dbReference>
<keyword evidence="9" id="KW-1185">Reference proteome</keyword>
<evidence type="ECO:0000256" key="5">
    <source>
        <dbReference type="ARBA" id="ARBA00066984"/>
    </source>
</evidence>
<dbReference type="FunFam" id="3.40.309.10:FF:000009">
    <property type="entry name" value="Aldehyde dehydrogenase A"/>
    <property type="match status" value="1"/>
</dbReference>
<evidence type="ECO:0000256" key="4">
    <source>
        <dbReference type="ARBA" id="ARBA00054572"/>
    </source>
</evidence>
<keyword evidence="2" id="KW-0560">Oxidoreductase</keyword>
<dbReference type="InterPro" id="IPR051020">
    <property type="entry name" value="ALDH-related_metabolic_enz"/>
</dbReference>
<dbReference type="PANTHER" id="PTHR42991">
    <property type="entry name" value="ALDEHYDE DEHYDROGENASE"/>
    <property type="match status" value="1"/>
</dbReference>
<sequence>MDLFRLETGSIINGEIRKGNGRQVHEVRFPYNQQLVGTIDFALEQDIEDAIEGAHQTFHNEFKHMPAYKRSKILRKAAEIMEQRKAALAEILTLEVGKPIKDAFGEVGRAIQVLEFSAEEAKRIQGESIPMDAAIGGENRLGIVKKYPLGVVLAITPFNFPVNLALHKIGPAIAAGNTVILKPAEKTPLSSVYLYEIFKEAGLPDGALQIVMGEGIHVVPPLVKSEKVSKVSFTGSYAVGKSIYEMAGLKKVTLELGSNSPNIVLNDADIEESAKSLVKGSFVNAGQVCISVQRIYVQKEIFEEFQQHFVHYTKQLKVGNPLLEETDVASQITKESCLKAKSWVDEAVEQGASIVAGGEIVDGLLQPTVLTNVTASMNVVCNEIFAPVVSIIPFETDEEALKLANDSLYGLQASVFTTNINRAISFADQLETGGVWINEISTYRQDNYPYGGVKQSGVGKEGIAYAIQDMLQTKFIGVKY</sequence>
<dbReference type="InterPro" id="IPR016162">
    <property type="entry name" value="Ald_DH_N"/>
</dbReference>
<dbReference type="FunFam" id="3.40.605.10:FF:000007">
    <property type="entry name" value="NAD/NADP-dependent betaine aldehyde dehydrogenase"/>
    <property type="match status" value="1"/>
</dbReference>
<evidence type="ECO:0000256" key="3">
    <source>
        <dbReference type="ARBA" id="ARBA00050326"/>
    </source>
</evidence>
<dbReference type="PANTHER" id="PTHR42991:SF1">
    <property type="entry name" value="ALDEHYDE DEHYDROGENASE"/>
    <property type="match status" value="1"/>
</dbReference>
<evidence type="ECO:0000313" key="9">
    <source>
        <dbReference type="Proteomes" id="UP000030595"/>
    </source>
</evidence>
<organism evidence="8 9">
    <name type="scientific">Ureibacillus massiliensis 4400831 = CIP 108448 = CCUG 49529</name>
    <dbReference type="NCBI Taxonomy" id="1211035"/>
    <lineage>
        <taxon>Bacteria</taxon>
        <taxon>Bacillati</taxon>
        <taxon>Bacillota</taxon>
        <taxon>Bacilli</taxon>
        <taxon>Bacillales</taxon>
        <taxon>Caryophanaceae</taxon>
        <taxon>Ureibacillus</taxon>
    </lineage>
</organism>
<accession>A0A0A3JUI6</accession>
<evidence type="ECO:0000313" key="8">
    <source>
        <dbReference type="EMBL" id="KGR90682.1"/>
    </source>
</evidence>
<dbReference type="Gene3D" id="3.40.605.10">
    <property type="entry name" value="Aldehyde Dehydrogenase, Chain A, domain 1"/>
    <property type="match status" value="1"/>
</dbReference>
<comment type="catalytic activity">
    <reaction evidence="3">
        <text>(2S)-3-sulfolactaldehyde + NAD(+) + H2O = (2S)-3-sulfolactate + NADH + 2 H(+)</text>
        <dbReference type="Rhea" id="RHEA:47932"/>
        <dbReference type="ChEBI" id="CHEBI:15377"/>
        <dbReference type="ChEBI" id="CHEBI:15378"/>
        <dbReference type="ChEBI" id="CHEBI:57540"/>
        <dbReference type="ChEBI" id="CHEBI:57945"/>
        <dbReference type="ChEBI" id="CHEBI:61289"/>
        <dbReference type="ChEBI" id="CHEBI:90109"/>
        <dbReference type="EC" id="1.2.1.97"/>
    </reaction>
    <physiologicalReaction direction="left-to-right" evidence="3">
        <dbReference type="Rhea" id="RHEA:47933"/>
    </physiologicalReaction>
</comment>
<dbReference type="AlphaFoldDB" id="A0A0A3JUI6"/>
<dbReference type="InterPro" id="IPR016161">
    <property type="entry name" value="Ald_DH/histidinol_DH"/>
</dbReference>
<feature type="domain" description="Aldehyde dehydrogenase" evidence="7">
    <location>
        <begin position="20"/>
        <end position="476"/>
    </location>
</feature>
<reference evidence="8 9" key="1">
    <citation type="submission" date="2014-02" db="EMBL/GenBank/DDBJ databases">
        <title>Draft genome sequence of Lysinibacillus massiliensis CCUG 49529.</title>
        <authorList>
            <person name="Zhang F."/>
            <person name="Wang G."/>
            <person name="Zhang L."/>
        </authorList>
    </citation>
    <scope>NUCLEOTIDE SEQUENCE [LARGE SCALE GENOMIC DNA]</scope>
    <source>
        <strain evidence="8 9">CCUG 49529</strain>
    </source>
</reference>
<evidence type="ECO:0000256" key="2">
    <source>
        <dbReference type="ARBA" id="ARBA00023002"/>
    </source>
</evidence>
<gene>
    <name evidence="8" type="ORF">CD30_09995</name>
</gene>
<proteinExistence type="inferred from homology"/>
<dbReference type="Pfam" id="PF00171">
    <property type="entry name" value="Aldedh"/>
    <property type="match status" value="1"/>
</dbReference>
<dbReference type="Proteomes" id="UP000030595">
    <property type="component" value="Unassembled WGS sequence"/>
</dbReference>
<name>A0A0A3JUI6_9BACL</name>
<dbReference type="InterPro" id="IPR016163">
    <property type="entry name" value="Ald_DH_C"/>
</dbReference>
<comment type="function">
    <text evidence="4">Part of the sulfo-TAL (or sulfo-SFT) pathway, a D-sulfoquinovose degradation pathway that produces sulfolactate (SL). Catalyzes the oxidation of 3-sulfolactaldehyde (SLA) to sulfolactate (SL).</text>
</comment>
<comment type="similarity">
    <text evidence="1">Belongs to the aldehyde dehydrogenase family.</text>
</comment>
<protein>
    <recommendedName>
        <fullName evidence="6">3-sulfolactaldehyde dehydrogenase</fullName>
        <ecNumber evidence="5">1.2.1.97</ecNumber>
    </recommendedName>
</protein>
<dbReference type="SUPFAM" id="SSF53720">
    <property type="entry name" value="ALDH-like"/>
    <property type="match status" value="1"/>
</dbReference>
<evidence type="ECO:0000256" key="1">
    <source>
        <dbReference type="ARBA" id="ARBA00009986"/>
    </source>
</evidence>
<dbReference type="GO" id="GO:0008911">
    <property type="term" value="F:lactaldehyde dehydrogenase (NAD+) activity"/>
    <property type="evidence" value="ECO:0007669"/>
    <property type="project" value="TreeGrafter"/>
</dbReference>
<evidence type="ECO:0000256" key="6">
    <source>
        <dbReference type="ARBA" id="ARBA00067277"/>
    </source>
</evidence>